<dbReference type="Gene3D" id="3.40.50.720">
    <property type="entry name" value="NAD(P)-binding Rossmann-like Domain"/>
    <property type="match status" value="1"/>
</dbReference>
<accession>A0AAP6MKX8</accession>
<feature type="binding site" evidence="5 6">
    <location>
        <position position="231"/>
    </location>
    <ligand>
        <name>substrate</name>
    </ligand>
</feature>
<feature type="binding site" evidence="5 7">
    <location>
        <begin position="198"/>
        <end position="200"/>
    </location>
    <ligand>
        <name>NAD(+)</name>
        <dbReference type="ChEBI" id="CHEBI:57540"/>
    </ligand>
</feature>
<keyword evidence="4 5" id="KW-0520">NAD</keyword>
<dbReference type="PIRSF" id="PIRSF001109">
    <property type="entry name" value="Ad_hcy_hydrolase"/>
    <property type="match status" value="1"/>
</dbReference>
<comment type="subcellular location">
    <subcellularLocation>
        <location evidence="5">Cytoplasm</location>
    </subcellularLocation>
</comment>
<dbReference type="FunFam" id="3.40.50.720:FF:000004">
    <property type="entry name" value="Adenosylhomocysteinase"/>
    <property type="match status" value="1"/>
</dbReference>
<feature type="domain" description="S-adenosyl-L-homocysteine hydrolase NAD binding" evidence="10">
    <location>
        <begin position="232"/>
        <end position="391"/>
    </location>
</feature>
<dbReference type="RefSeq" id="WP_346050532.1">
    <property type="nucleotide sequence ID" value="NZ_JAYGII010000004.1"/>
</dbReference>
<evidence type="ECO:0000256" key="9">
    <source>
        <dbReference type="RuleBase" id="RU004166"/>
    </source>
</evidence>
<dbReference type="NCBIfam" id="NF004005">
    <property type="entry name" value="PRK05476.2-3"/>
    <property type="match status" value="1"/>
</dbReference>
<dbReference type="SUPFAM" id="SSF51735">
    <property type="entry name" value="NAD(P)-binding Rossmann-fold domains"/>
    <property type="match status" value="1"/>
</dbReference>
<feature type="binding site" evidence="5 7">
    <location>
        <position position="385"/>
    </location>
    <ligand>
        <name>NAD(+)</name>
        <dbReference type="ChEBI" id="CHEBI:57540"/>
    </ligand>
</feature>
<dbReference type="SUPFAM" id="SSF52283">
    <property type="entry name" value="Formate/glycerate dehydrogenase catalytic domain-like"/>
    <property type="match status" value="1"/>
</dbReference>
<evidence type="ECO:0000259" key="10">
    <source>
        <dbReference type="SMART" id="SM00997"/>
    </source>
</evidence>
<comment type="catalytic activity">
    <reaction evidence="5 8">
        <text>S-adenosyl-L-homocysteine + H2O = L-homocysteine + adenosine</text>
        <dbReference type="Rhea" id="RHEA:21708"/>
        <dbReference type="ChEBI" id="CHEBI:15377"/>
        <dbReference type="ChEBI" id="CHEBI:16335"/>
        <dbReference type="ChEBI" id="CHEBI:57856"/>
        <dbReference type="ChEBI" id="CHEBI:58199"/>
        <dbReference type="EC" id="3.13.2.1"/>
    </reaction>
</comment>
<dbReference type="PROSITE" id="PS00738">
    <property type="entry name" value="ADOHCYASE_1"/>
    <property type="match status" value="1"/>
</dbReference>
<feature type="binding site" evidence="5">
    <location>
        <position position="232"/>
    </location>
    <ligand>
        <name>NAD(+)</name>
        <dbReference type="ChEBI" id="CHEBI:57540"/>
    </ligand>
</feature>
<proteinExistence type="inferred from homology"/>
<feature type="binding site" evidence="5 6">
    <location>
        <position position="197"/>
    </location>
    <ligand>
        <name>substrate</name>
    </ligand>
</feature>
<feature type="binding site" evidence="5 7">
    <location>
        <begin position="340"/>
        <end position="342"/>
    </location>
    <ligand>
        <name>NAD(+)</name>
        <dbReference type="ChEBI" id="CHEBI:57540"/>
    </ligand>
</feature>
<feature type="binding site" evidence="5 6">
    <location>
        <position position="227"/>
    </location>
    <ligand>
        <name>substrate</name>
    </ligand>
</feature>
<evidence type="ECO:0000313" key="12">
    <source>
        <dbReference type="Proteomes" id="UP001302316"/>
    </source>
</evidence>
<dbReference type="CDD" id="cd00401">
    <property type="entry name" value="SAHH"/>
    <property type="match status" value="1"/>
</dbReference>
<evidence type="ECO:0000256" key="7">
    <source>
        <dbReference type="PIRSR" id="PIRSR001109-2"/>
    </source>
</evidence>
<protein>
    <recommendedName>
        <fullName evidence="5">Adenosylhomocysteinase</fullName>
        <ecNumber evidence="5">3.13.2.1</ecNumber>
    </recommendedName>
    <alternativeName>
        <fullName evidence="5">S-adenosyl-L-homocysteine hydrolase</fullName>
        <shortName evidence="5">AdoHcyase</shortName>
    </alternativeName>
</protein>
<comment type="caution">
    <text evidence="11">The sequence shown here is derived from an EMBL/GenBank/DDBJ whole genome shotgun (WGS) entry which is preliminary data.</text>
</comment>
<dbReference type="AlphaFoldDB" id="A0AAP6MKX8"/>
<dbReference type="PANTHER" id="PTHR23420:SF0">
    <property type="entry name" value="ADENOSYLHOMOCYSTEINASE"/>
    <property type="match status" value="1"/>
</dbReference>
<keyword evidence="2 5" id="KW-0554">One-carbon metabolism</keyword>
<dbReference type="GO" id="GO:0005829">
    <property type="term" value="C:cytosol"/>
    <property type="evidence" value="ECO:0007669"/>
    <property type="project" value="TreeGrafter"/>
</dbReference>
<dbReference type="InterPro" id="IPR036291">
    <property type="entry name" value="NAD(P)-bd_dom_sf"/>
</dbReference>
<dbReference type="Pfam" id="PF00670">
    <property type="entry name" value="AdoHcyase_NAD"/>
    <property type="match status" value="1"/>
</dbReference>
<evidence type="ECO:0000256" key="1">
    <source>
        <dbReference type="ARBA" id="ARBA00007122"/>
    </source>
</evidence>
<feature type="binding site" evidence="5 7">
    <location>
        <position position="284"/>
    </location>
    <ligand>
        <name>NAD(+)</name>
        <dbReference type="ChEBI" id="CHEBI:57540"/>
    </ligand>
</feature>
<feature type="binding site" evidence="5">
    <location>
        <begin position="261"/>
        <end position="266"/>
    </location>
    <ligand>
        <name>NAD(+)</name>
        <dbReference type="ChEBI" id="CHEBI:57540"/>
    </ligand>
</feature>
<organism evidence="11 12">
    <name type="scientific">Natronospira elongata</name>
    <dbReference type="NCBI Taxonomy" id="3110268"/>
    <lineage>
        <taxon>Bacteria</taxon>
        <taxon>Pseudomonadati</taxon>
        <taxon>Pseudomonadota</taxon>
        <taxon>Gammaproteobacteria</taxon>
        <taxon>Natronospirales</taxon>
        <taxon>Natronospiraceae</taxon>
        <taxon>Natronospira</taxon>
    </lineage>
</organism>
<dbReference type="InterPro" id="IPR020082">
    <property type="entry name" value="S-Ado-L-homoCys_hydrolase_CS"/>
</dbReference>
<keyword evidence="5" id="KW-0963">Cytoplasm</keyword>
<comment type="function">
    <text evidence="5">May play a key role in the regulation of the intracellular concentration of adenosylhomocysteine.</text>
</comment>
<reference evidence="11 12" key="1">
    <citation type="submission" date="2023-12" db="EMBL/GenBank/DDBJ databases">
        <title>Whole-genome sequencing of halo(alkali)philic microorganisms from hypersaline lakes.</title>
        <authorList>
            <person name="Sorokin D.Y."/>
            <person name="Merkel A.Y."/>
            <person name="Messina E."/>
            <person name="Yakimov M."/>
        </authorList>
    </citation>
    <scope>NUCLEOTIDE SEQUENCE [LARGE SCALE GENOMIC DNA]</scope>
    <source>
        <strain evidence="11 12">AB-CW1</strain>
    </source>
</reference>
<gene>
    <name evidence="5 11" type="primary">ahcY</name>
    <name evidence="11" type="ORF">VCB98_03600</name>
</gene>
<comment type="cofactor">
    <cofactor evidence="5 7 8">
        <name>NAD(+)</name>
        <dbReference type="ChEBI" id="CHEBI:57540"/>
    </cofactor>
    <text evidence="5 7 8">Binds 1 NAD(+) per subunit.</text>
</comment>
<dbReference type="InterPro" id="IPR015878">
    <property type="entry name" value="Ado_hCys_hydrolase_NAD-bd"/>
</dbReference>
<keyword evidence="3 5" id="KW-0378">Hydrolase</keyword>
<sequence>MNAVVEKRNGEDFHVADLSLAEFGRKEIAIAETEMPGLMALREKYGQEKPLKGARVAGSLHMTIQTAVLIQTLEALGAEVRWASCNIYSTQDHAAAAIADNGTPVFAFKGETLDEYWEFTHRIFEWEGEGANMILDDGGDATLLINLGAEAEKDPSVLDNPGADEEKALFAAIKKRLDEKPGWYSKVKAQIKGVTEETTTGVNRLYRMQKEGTLDFPAINVNDSVTKSKFDNLYGCRESLVDSIKRATDVMVAGKVAVVCGYGDVGKGSAQSLRGLGATVWITEIDPICALQAAMEGYRVVELDDVVDQADIFVTATGNFNVISADHMAKMKDQAIVCNIGHFDNEIDVAGLKQYDWENIKPQVDHVIFPDGKRIILLAEGRLVNLGCATGHPSFVMSASFTNQVMAQMELFNKPGEYENKVYVLPKHLDEEVARLHLDKIGAKLTRLSAEQANYIGVPQDGPFKPDYYRY</sequence>
<dbReference type="Gene3D" id="3.40.50.1480">
    <property type="entry name" value="Adenosylhomocysteinase-like"/>
    <property type="match status" value="1"/>
</dbReference>
<keyword evidence="12" id="KW-1185">Reference proteome</keyword>
<dbReference type="PANTHER" id="PTHR23420">
    <property type="entry name" value="ADENOSYLHOMOCYSTEINASE"/>
    <property type="match status" value="1"/>
</dbReference>
<dbReference type="GO" id="GO:0006730">
    <property type="term" value="P:one-carbon metabolic process"/>
    <property type="evidence" value="ECO:0007669"/>
    <property type="project" value="UniProtKB-UniRule"/>
</dbReference>
<feature type="binding site" evidence="5 6">
    <location>
        <position position="137"/>
    </location>
    <ligand>
        <name>substrate</name>
    </ligand>
</feature>
<dbReference type="GO" id="GO:0033353">
    <property type="term" value="P:S-adenosylmethionine cycle"/>
    <property type="evidence" value="ECO:0007669"/>
    <property type="project" value="TreeGrafter"/>
</dbReference>
<evidence type="ECO:0000313" key="11">
    <source>
        <dbReference type="EMBL" id="MEA5444900.1"/>
    </source>
</evidence>
<dbReference type="HAMAP" id="MF_00563">
    <property type="entry name" value="AdoHcyase"/>
    <property type="match status" value="1"/>
</dbReference>
<dbReference type="InterPro" id="IPR000043">
    <property type="entry name" value="Adenosylhomocysteinase-like"/>
</dbReference>
<evidence type="ECO:0000256" key="3">
    <source>
        <dbReference type="ARBA" id="ARBA00022801"/>
    </source>
</evidence>
<comment type="similarity">
    <text evidence="1 5 9">Belongs to the adenosylhomocysteinase family.</text>
</comment>
<dbReference type="InterPro" id="IPR042172">
    <property type="entry name" value="Adenosylhomocyst_ase-like_sf"/>
</dbReference>
<dbReference type="GO" id="GO:0004013">
    <property type="term" value="F:adenosylhomocysteinase activity"/>
    <property type="evidence" value="ECO:0007669"/>
    <property type="project" value="UniProtKB-UniRule"/>
</dbReference>
<dbReference type="EC" id="3.13.2.1" evidence="5"/>
<evidence type="ECO:0000256" key="8">
    <source>
        <dbReference type="RuleBase" id="RU000548"/>
    </source>
</evidence>
<dbReference type="SMART" id="SM00997">
    <property type="entry name" value="AdoHcyase_NAD"/>
    <property type="match status" value="1"/>
</dbReference>
<evidence type="ECO:0000256" key="4">
    <source>
        <dbReference type="ARBA" id="ARBA00023027"/>
    </source>
</evidence>
<evidence type="ECO:0000256" key="5">
    <source>
        <dbReference type="HAMAP-Rule" id="MF_00563"/>
    </source>
</evidence>
<evidence type="ECO:0000256" key="2">
    <source>
        <dbReference type="ARBA" id="ARBA00022563"/>
    </source>
</evidence>
<feature type="binding site" evidence="5 6">
    <location>
        <position position="63"/>
    </location>
    <ligand>
        <name>substrate</name>
    </ligand>
</feature>
<dbReference type="PROSITE" id="PS00739">
    <property type="entry name" value="ADOHCYASE_2"/>
    <property type="match status" value="1"/>
</dbReference>
<comment type="pathway">
    <text evidence="5 8">Amino-acid biosynthesis; L-homocysteine biosynthesis; L-homocysteine from S-adenosyl-L-homocysteine: step 1/1.</text>
</comment>
<feature type="binding site" evidence="7">
    <location>
        <position position="392"/>
    </location>
    <ligand>
        <name>NAD(+)</name>
        <dbReference type="ChEBI" id="CHEBI:57540"/>
    </ligand>
</feature>
<evidence type="ECO:0000256" key="6">
    <source>
        <dbReference type="PIRSR" id="PIRSR001109-1"/>
    </source>
</evidence>
<dbReference type="SMART" id="SM00996">
    <property type="entry name" value="AdoHcyase"/>
    <property type="match status" value="1"/>
</dbReference>
<feature type="binding site" evidence="7">
    <location>
        <begin position="263"/>
        <end position="268"/>
    </location>
    <ligand>
        <name>NAD(+)</name>
        <dbReference type="ChEBI" id="CHEBI:57540"/>
    </ligand>
</feature>
<name>A0AAP6MKX8_9GAMM</name>
<dbReference type="EMBL" id="JAYGII010000004">
    <property type="protein sequence ID" value="MEA5444900.1"/>
    <property type="molecule type" value="Genomic_DNA"/>
</dbReference>
<dbReference type="NCBIfam" id="TIGR00936">
    <property type="entry name" value="ahcY"/>
    <property type="match status" value="1"/>
</dbReference>
<dbReference type="GO" id="GO:0071269">
    <property type="term" value="P:L-homocysteine biosynthetic process"/>
    <property type="evidence" value="ECO:0007669"/>
    <property type="project" value="UniProtKB-UniRule"/>
</dbReference>
<dbReference type="Pfam" id="PF05221">
    <property type="entry name" value="AdoHcyase"/>
    <property type="match status" value="1"/>
</dbReference>
<feature type="binding site" evidence="5">
    <location>
        <position position="319"/>
    </location>
    <ligand>
        <name>NAD(+)</name>
        <dbReference type="ChEBI" id="CHEBI:57540"/>
    </ligand>
</feature>
<dbReference type="Proteomes" id="UP001302316">
    <property type="component" value="Unassembled WGS sequence"/>
</dbReference>